<keyword evidence="2" id="KW-0449">Lipoprotein</keyword>
<dbReference type="PROSITE" id="PS51257">
    <property type="entry name" value="PROKAR_LIPOPROTEIN"/>
    <property type="match status" value="1"/>
</dbReference>
<comment type="similarity">
    <text evidence="1 2">Belongs to the outer membrane factor (OMF) (TC 1.B.17) family.</text>
</comment>
<organism evidence="4 5">
    <name type="scientific">Isoalcanivorax beigongshangi</name>
    <dbReference type="NCBI Taxonomy" id="3238810"/>
    <lineage>
        <taxon>Bacteria</taxon>
        <taxon>Pseudomonadati</taxon>
        <taxon>Pseudomonadota</taxon>
        <taxon>Gammaproteobacteria</taxon>
        <taxon>Oceanospirillales</taxon>
        <taxon>Alcanivoracaceae</taxon>
        <taxon>Isoalcanivorax</taxon>
    </lineage>
</organism>
<evidence type="ECO:0000256" key="2">
    <source>
        <dbReference type="RuleBase" id="RU362097"/>
    </source>
</evidence>
<comment type="caution">
    <text evidence="4">The sequence shown here is derived from an EMBL/GenBank/DDBJ whole genome shotgun (WGS) entry which is preliminary data.</text>
</comment>
<proteinExistence type="inferred from homology"/>
<dbReference type="InterPro" id="IPR003423">
    <property type="entry name" value="OMP_efflux"/>
</dbReference>
<dbReference type="Proteomes" id="UP001562065">
    <property type="component" value="Unassembled WGS sequence"/>
</dbReference>
<keyword evidence="2" id="KW-0812">Transmembrane</keyword>
<dbReference type="PANTHER" id="PTHR30203">
    <property type="entry name" value="OUTER MEMBRANE CATION EFFLUX PROTEIN"/>
    <property type="match status" value="1"/>
</dbReference>
<dbReference type="PANTHER" id="PTHR30203:SF25">
    <property type="entry name" value="OUTER MEMBRANE PROTEIN-RELATED"/>
    <property type="match status" value="1"/>
</dbReference>
<gene>
    <name evidence="4" type="ORF">AB5I84_02030</name>
</gene>
<dbReference type="NCBIfam" id="TIGR01845">
    <property type="entry name" value="outer_NodT"/>
    <property type="match status" value="1"/>
</dbReference>
<sequence>MRSMKTMWKPLALGVSAWWLGGCMVGPDYQLPDSAPITLASAHAEQFTGVAVPQPWWQLLQDPALSARVEQALAGNLSVQQVQATLVAAEAVVDERRRDRYPAVTAGAEYQRGRSQQVSGGPRQRYGHQQAGLHMAWELDLFGRLARGRNAAAAHRDAVAAELDQARLSLAAEVARSYYQARGLRQQLRVLAQEQRSWQQALAWREQQAVLGAGSPEQQAQIAVELAAVEAQRPPLIAALQQAENRLAVLTGVPPGQAGPVAETAPAAPGALQLPLGDVDQLLRNRPDVRRAERQLASRTEQVGAATAELYPRLDLSGMIGVFALRGSDLGRSTRAHALTPTLSWPALDWGSVKARVRVAEAQADQAERAYQQQLLIAQEELEAALNGLAAAQQQLDATLRAAHHSGDVQRMVQARYQAGSALWLEVLDSERALHRLQRQAVAADTASWLQVVALYQALAWGLPPAG</sequence>
<evidence type="ECO:0000313" key="4">
    <source>
        <dbReference type="EMBL" id="MEY1660920.1"/>
    </source>
</evidence>
<dbReference type="EMBL" id="JBGCUO010000001">
    <property type="protein sequence ID" value="MEY1660920.1"/>
    <property type="molecule type" value="Genomic_DNA"/>
</dbReference>
<dbReference type="Pfam" id="PF02321">
    <property type="entry name" value="OEP"/>
    <property type="match status" value="2"/>
</dbReference>
<evidence type="ECO:0000313" key="5">
    <source>
        <dbReference type="Proteomes" id="UP001562065"/>
    </source>
</evidence>
<dbReference type="Gene3D" id="1.20.1600.10">
    <property type="entry name" value="Outer membrane efflux proteins (OEP)"/>
    <property type="match status" value="1"/>
</dbReference>
<reference evidence="4 5" key="1">
    <citation type="submission" date="2024-07" db="EMBL/GenBank/DDBJ databases">
        <authorList>
            <person name="Ren Q."/>
        </authorList>
    </citation>
    <scope>NUCLEOTIDE SEQUENCE [LARGE SCALE GENOMIC DNA]</scope>
    <source>
        <strain evidence="4 5">REN37</strain>
    </source>
</reference>
<dbReference type="RefSeq" id="WP_369454160.1">
    <property type="nucleotide sequence ID" value="NZ_JBGCUO010000001.1"/>
</dbReference>
<evidence type="ECO:0000256" key="1">
    <source>
        <dbReference type="ARBA" id="ARBA00007613"/>
    </source>
</evidence>
<dbReference type="SUPFAM" id="SSF56954">
    <property type="entry name" value="Outer membrane efflux proteins (OEP)"/>
    <property type="match status" value="1"/>
</dbReference>
<evidence type="ECO:0000256" key="3">
    <source>
        <dbReference type="SAM" id="MobiDB-lite"/>
    </source>
</evidence>
<name>A0ABV4ADK2_9GAMM</name>
<feature type="region of interest" description="Disordered" evidence="3">
    <location>
        <begin position="104"/>
        <end position="125"/>
    </location>
</feature>
<keyword evidence="5" id="KW-1185">Reference proteome</keyword>
<dbReference type="InterPro" id="IPR010131">
    <property type="entry name" value="MdtP/NodT-like"/>
</dbReference>
<protein>
    <submittedName>
        <fullName evidence="4">Efflux transporter outer membrane subunit</fullName>
    </submittedName>
</protein>
<dbReference type="Gene3D" id="2.20.200.10">
    <property type="entry name" value="Outer membrane efflux proteins (OEP)"/>
    <property type="match status" value="1"/>
</dbReference>
<keyword evidence="2" id="KW-0472">Membrane</keyword>
<comment type="subcellular location">
    <subcellularLocation>
        <location evidence="2">Cell outer membrane</location>
        <topology evidence="2">Lipid-anchor</topology>
    </subcellularLocation>
</comment>
<keyword evidence="2" id="KW-0564">Palmitate</keyword>
<accession>A0ABV4ADK2</accession>
<keyword evidence="2" id="KW-1134">Transmembrane beta strand</keyword>